<evidence type="ECO:0000256" key="1">
    <source>
        <dbReference type="ARBA" id="ARBA00004245"/>
    </source>
</evidence>
<evidence type="ECO:0000256" key="3">
    <source>
        <dbReference type="ARBA" id="ARBA00023175"/>
    </source>
</evidence>
<dbReference type="VEuPathDB" id="PiroplasmaDB:BOVATA_045870"/>
<evidence type="ECO:0000256" key="5">
    <source>
        <dbReference type="SAM" id="Coils"/>
    </source>
</evidence>
<protein>
    <submittedName>
        <fullName evidence="7">Spectrin repeat superfamily Extracellular matrix-binding protein, putative</fullName>
    </submittedName>
</protein>
<keyword evidence="4" id="KW-0206">Cytoskeleton</keyword>
<keyword evidence="8" id="KW-1185">Reference proteome</keyword>
<keyword evidence="2" id="KW-0963">Cytoplasm</keyword>
<accession>A0A2H6KJC8</accession>
<feature type="coiled-coil region" evidence="5">
    <location>
        <begin position="3731"/>
        <end position="3797"/>
    </location>
</feature>
<feature type="coiled-coil region" evidence="5">
    <location>
        <begin position="1676"/>
        <end position="1703"/>
    </location>
</feature>
<dbReference type="GO" id="GO:0008574">
    <property type="term" value="F:plus-end-directed microtubule motor activity"/>
    <property type="evidence" value="ECO:0007669"/>
    <property type="project" value="TreeGrafter"/>
</dbReference>
<dbReference type="GO" id="GO:0090307">
    <property type="term" value="P:mitotic spindle assembly"/>
    <property type="evidence" value="ECO:0007669"/>
    <property type="project" value="TreeGrafter"/>
</dbReference>
<feature type="compositionally biased region" description="Basic residues" evidence="6">
    <location>
        <begin position="2916"/>
        <end position="2930"/>
    </location>
</feature>
<feature type="coiled-coil region" evidence="5">
    <location>
        <begin position="1559"/>
        <end position="1641"/>
    </location>
</feature>
<dbReference type="OrthoDB" id="366958at2759"/>
<dbReference type="Proteomes" id="UP000236319">
    <property type="component" value="Unassembled WGS sequence"/>
</dbReference>
<reference evidence="7 8" key="1">
    <citation type="journal article" date="2017" name="BMC Genomics">
        <title>Whole-genome assembly of Babesia ovata and comparative genomics between closely related pathogens.</title>
        <authorList>
            <person name="Yamagishi J."/>
            <person name="Asada M."/>
            <person name="Hakimi H."/>
            <person name="Tanaka T.Q."/>
            <person name="Sugimoto C."/>
            <person name="Kawazu S."/>
        </authorList>
    </citation>
    <scope>NUCLEOTIDE SEQUENCE [LARGE SCALE GENOMIC DNA]</scope>
    <source>
        <strain evidence="7 8">Miyake</strain>
    </source>
</reference>
<proteinExistence type="predicted"/>
<dbReference type="GO" id="GO:0005876">
    <property type="term" value="C:spindle microtubule"/>
    <property type="evidence" value="ECO:0007669"/>
    <property type="project" value="TreeGrafter"/>
</dbReference>
<feature type="coiled-coil region" evidence="5">
    <location>
        <begin position="2020"/>
        <end position="2047"/>
    </location>
</feature>
<name>A0A2H6KJC8_9APIC</name>
<dbReference type="GeneID" id="39876864"/>
<feature type="coiled-coil region" evidence="5">
    <location>
        <begin position="3179"/>
        <end position="3210"/>
    </location>
</feature>
<feature type="compositionally biased region" description="Basic and acidic residues" evidence="6">
    <location>
        <begin position="2935"/>
        <end position="2944"/>
    </location>
</feature>
<keyword evidence="3" id="KW-0505">Motor protein</keyword>
<dbReference type="PANTHER" id="PTHR47970:SF12">
    <property type="entry name" value="KINESIN FAMILY MEMBER 11"/>
    <property type="match status" value="1"/>
</dbReference>
<gene>
    <name evidence="7" type="ORF">BOVATA_045870</name>
</gene>
<feature type="region of interest" description="Disordered" evidence="6">
    <location>
        <begin position="3962"/>
        <end position="3983"/>
    </location>
</feature>
<evidence type="ECO:0000256" key="6">
    <source>
        <dbReference type="SAM" id="MobiDB-lite"/>
    </source>
</evidence>
<evidence type="ECO:0000256" key="2">
    <source>
        <dbReference type="ARBA" id="ARBA00022490"/>
    </source>
</evidence>
<dbReference type="InterPro" id="IPR047149">
    <property type="entry name" value="KIF11-like"/>
</dbReference>
<dbReference type="RefSeq" id="XP_028869337.1">
    <property type="nucleotide sequence ID" value="XM_029013504.1"/>
</dbReference>
<evidence type="ECO:0000256" key="4">
    <source>
        <dbReference type="ARBA" id="ARBA00023212"/>
    </source>
</evidence>
<evidence type="ECO:0000313" key="7">
    <source>
        <dbReference type="EMBL" id="GBE63094.1"/>
    </source>
</evidence>
<comment type="subcellular location">
    <subcellularLocation>
        <location evidence="1">Cytoplasm</location>
        <location evidence="1">Cytoskeleton</location>
    </subcellularLocation>
</comment>
<feature type="region of interest" description="Disordered" evidence="6">
    <location>
        <begin position="2894"/>
        <end position="2944"/>
    </location>
</feature>
<dbReference type="Gene3D" id="1.20.5.1230">
    <property type="entry name" value="Apolipoprotein A-I"/>
    <property type="match status" value="1"/>
</dbReference>
<comment type="caution">
    <text evidence="7">The sequence shown here is derived from an EMBL/GenBank/DDBJ whole genome shotgun (WGS) entry which is preliminary data.</text>
</comment>
<dbReference type="GO" id="GO:0072686">
    <property type="term" value="C:mitotic spindle"/>
    <property type="evidence" value="ECO:0007669"/>
    <property type="project" value="TreeGrafter"/>
</dbReference>
<dbReference type="PANTHER" id="PTHR47970">
    <property type="entry name" value="KINESIN-LIKE PROTEIN KIF11"/>
    <property type="match status" value="1"/>
</dbReference>
<dbReference type="EMBL" id="BDSA01000014">
    <property type="protein sequence ID" value="GBE63094.1"/>
    <property type="molecule type" value="Genomic_DNA"/>
</dbReference>
<evidence type="ECO:0000313" key="8">
    <source>
        <dbReference type="Proteomes" id="UP000236319"/>
    </source>
</evidence>
<dbReference type="GO" id="GO:0051231">
    <property type="term" value="P:spindle elongation"/>
    <property type="evidence" value="ECO:0007669"/>
    <property type="project" value="TreeGrafter"/>
</dbReference>
<keyword evidence="5" id="KW-0175">Coiled coil</keyword>
<sequence>MSFLHGVLESVKDDDNVTTYDNNMSTEPKLGTGPEDFEKALADVSWWTARYRGESDTRTQGLKIKLGELMRDKIDYEGMKSLSGNVTKRLQDQLQGWKETLTLISTEITNITNTNVSTLDSALQNKINVEIEPIKSAVSLLLESAQNKVFVTQVKNVDEVLVKQEEAVRWTMVDAFEKIRASVTSLENSKNDHIKCFKDCLKEAQGFLDNDFETIYKGNIWVHFDGIKHTINEVYENIAAKYGEITAAITTAQGHFKEIQTEVQGTGDKSKEGLSKDWFALTQDIQNIVNDVAKMKGQSSLKDIVERIKDYAKGFSDGNFESVLGKWIGDILEKEESAVNSKIYDYVRQNHNKGKLDAIKGANKLKAKEVERVIIAQLPGPINTDIKAAAVTHLSGVTVENIAEKLQQFAAEIGNKLMGRDSSIGTAVQKIGEQLEMTGVNPLTPLSEDTHLKPAVQAIAKSLADRFKQYAAELKSFIDKSKLSTNLTQAIEKVNEIGTKISTGEHANGAGKKINEALKTVGVQITKLEKILKDQTSTLPMAVEKLKDEVLNEIERIQKRNGVIDAHKNGAEKVMINLKNEISAKLNYMELCVSTANTALDDAITHLRTTLNDAHENTKKAVDDAFHIVTNHVRLLFTEQKKADLNAVGTLVERQLREITHIIETDRVTGAKGFLAKMKDDFIDPLIKFLNTSPPEKKKLADLAKKLREYFATFFTDLQKQTDFRFDYQNVETFKSALTKLLKQLGQSEHFDHNFSDNLNALQTTLHQTVPHKFGEASTTLLQSLKDGIVALADQLEKAYVNKYSGEDWKKNHADKYAKIMLTSTSTLYEELYHLFYSCHKDWSQLTIDGSEKVPKNKGDFGKYLESQGYQAASLINKNHTGQEVAEKLKTAFSNYDDFDTPSDLRYSDVGTYLNSIRREWGPMSLLYRHLATYYSVCQIRIPTAPKSPCTIRDMLGWMCGLPYTAVYHSIKRHCNTMLNEKINGTDKYPNKEDPVLRPILETGIVKYIAHTCQYSYETLTTICGNGRGSPTADYPYASNFCDNSRNFYYPQRASELLDMLKAMCTCLLRALYFMYSQCKYTVAEGNGWRDCQYGGNVSGYQWDCKKSVDKPMCQENTEPKCQAKCQPNDQTTCYPKSPLQAHLMDGLPGHLPHKLSSIGCTSKCSTCPKQSPGMVCLTPMGFWDLTHAGSKKGTGKDICNVLFDFCGNADSPLPTLLNYLMQVSPMPPKSLADQFSFFTNIFRQWSSGRFSTSDRLVNHMNTKTIPAISMRLYADEATNFTNQLKSLSGPTSNHKGKASDDTQHCDLYCLSTHTEVASQIKCNEVNSQCAPYLKPLCADAYHTYATKHANLYLSWLTYLPFDFYNLLKSLFEAFCNIDCKSGLENFLGYEKGNYTGEGIVYSDLDRLCDGVMSFLHGVLHNIQPKLGLHSSKINNAIESLKLHKHSGKDGFNAAIGEVVTGVRQYNEGVKASNESVSEPIKKLLDYVKIEKGKLIRDLHNIQVERIAEDKEATQLENMCSAVKQCLEECQLKAETFSQSLHSQTENIKDLNPNLQMKIENVRKNVKHERDRLAKLSEQEKEELEATKAKIKEVIGVLKCNVDSKIGEQVRELIQKLRVRVEAIKKQLEDVERKLFKQLETLQAWIQDVNKIVQQAINKVDLILEEIDSPNKQGNKKAVEDAAEKIQEEVPKLYKQFDDLNAKYDKAYKFLMGENGTGTTDGRMKELSTLYEKATEDVPKEINNFRNGNDWNVSRKMGKLMVQIQQNVKGYVGTLAGELKDALNNGIAAAWNGNGVYNAEYPGLKYLQGTRLGQLQSVSGALEVAIIDKTLGGLGENLEKALNGLHHAKTHWVKISTHIAKMIFDGLGEELGKNVTDAAFNKELLTLLQDTAEKGINKLQGKINEIVNSIQSNVNNNVSMFVDAANQAQTTLFNEASTVTSKLASLCYDLKNLTDEKTGLKQILSEMRDKYFAEYKKGMIDADKSINNIHNELSNVRTELVNKPMHAVGELLKYITTAERQTIRILKQDVETECKSAEEKLIHHAQKQYVNSLKALLTAFSDKLGKDLHGLPREIAGDLEIGHKGFMAKFEEHFIKYEKSIESIKSIKITHAPGEKSPLSQAAIKLATAFRRFLQHLQKQPDFTSDITKINPVHGVLTKLLTDLNTSNHFDHEFTKNLHELHSAVAAFKPSTYGEAKSPLLLNALRNGFSDLVEQLKNAYVSVYDDAKIDWTQDTNPEKGMCAKACLSIVPTLFTALTDLKSGLEKKNGKRKTYTIYNVKNPNHSLHSRFLRENGYDSDLPDDAEYGELNHKADIRGEHIYNNLTNVKHKLFTSSDAPSASVSRSVSSDEPTFEFTEENGVLSQLHNYLKKYFNVCHTTHIDKPRTPCNIYEMLLWCSGLQFNRVYKNLREHCESLFEKKPDERHPDIKIGVPIPAYPKYISRDNVDDAIYHITSRSYQLLTAVLGTGDAECKYASDFCTNFLRLQYPSRGEDCLHTLLDILRRLFPALQFLQSKCSQPAIDFGWGDCLYGKEIPSAKQPCNEHPTDQSTCESKCQPTCQPTCQPNCQPTCQPTSPLMSYLNDCLPGHLPHQLQSVGCKSICSTCPKSGPGVPCMTPLGFRAFSGSVKTGRDICDIIREFLGHEYIPALFSLVPKPPFTLPEHFSFTLSLVRGWHRTKSLIKQSVESSINDLSIALCEEPSNLTDALTDAYGADCNKCEHAHVTNLTSSGYCGIRGKDVACAPYLSSLSSAVYRFMAEKHGKLYLSWAIYLPWAFHNYLCELLEAFTAIFCEDWGCRSCLQSAYCRRGKHGLSEKKDGEDAKPHCQCTSIAKCNGVTPTFYHYGFIIPDAWTLHEEGTRKTCSNFYDDLKNVVESEYFTNLFEAPLVAVAPVPAAHRRRPPRRPEDTLPPAIALKPPHRRPVPPRRRTRQGTRQQDARKGALEDIEERQKTLKELKEKLEAFIGNKESPDNPATDILKNLTDGLEKILGFNSTSKGYDGTGIVYSDLDRLCDGVMSFLHGVLETVKDDESVKTYNKYITPDTNQLENVLQLLTSSIGTGRDGLSKSVKQVREWLGKYNEEVDSKTRGVTDGLSTLIGKLHDGSNVVAGDYYNQVKDQEGATLQVQLTRWTETVEKIQQEVQRIDTTHVKPLDNSLKSQITHEINVIHKSVNMLHDSAVVPGLREQVEKVEETLKEQKEALQERIAENSETVHSILKDQEQVLHDKITGDLPALQNVLKEDLDNIGKKINMLRDNKVQHFAHIRNATNIARQHVEMLERDYRMSLQNHLNDISSKLIELDPANEAVGGDGTENSQFKKEVEALKSIVRDIDNGLQKKSREMVSWKEAAGGILIKAQQKCNEILQRVDKKKGGSVVDIKDNAEKLQQKAARLLAAYDESFKTIKELAGSTLPAAVTELQKVYNEKLKEVNSGVSAAVTQALEKFSELDGKIIAGLKELQPKIAEPIKQYFTTVEEAVQAATAKKPPKGAQYFIENISGSSMKNATDLHKWLQGAKGDINVALNSFFFGMFEQGVKSLYSLRKDESGKTTGTKNVFDIIKDEMMKKVTETMTEYVNKGQLRQKLTQYRDFVENTGSASGNFYKEIEEIKKHVAYMRTSGTSGIEVDPSKIPDLITASQPIGSANPGAQPRYEGTLRQIQTEALSAFTKKDYGPIEISGNVESEMKSVAQQFGAIERQLNELTKCVSGGSFADGGEKGVRTLLGDLQQLLGTNGLHQAKKGFESLKKEFESLQATNVQDANRAIEEIQKKFVELQKIPGEVKALRKKTQELMDRLRDEVKNNFDYIAASVDTAENALSTAIQDLQNTLSVAYQEAISAVDTLNDDLNDSVQEAFATSHQAVDQLSANLIDAVNLAFYKVTNAVQKMFVEQHTADLTALHNLVKNQKNIIDGIIQHDLSTGVKGLLGVMQTQHETLLPIPDSSELKDAVGNLKNYWDPIVKYIHRQHRPGAGSGRAGRSQPKSPDDDPQISSVYSFYSTINSFLQSVAILNCYNHALISKIHDADSAIEKFHPSKFSSKSSNPLLDIIKSGFGGFVDHLKKAYVSTYSAATDKFNMAADGNSEKCGKVCLTLVGILYRDLLTLYEKCKDDGKTGWNKKQINVKVTQNIVNPLGEFFDRRGFKVATRLTTQDGELRNKPDVNGEKIKQLIERDHNIFKTLLTYDDKDGDESPLYKLYKYTHDYSKVCHLEHISSPKPPSNIYQMLMWSCGLQYNPVYYPLCDYIKTLFDKPNGKEDRRQYSEIHSSDLKLEAHPKAFSAWELESVLDYVCSRSHDVLTSILGHGHSHGLYACEFNFNPTKLSYPSNPAGCFDMLVDIFSRIFHQLCFTYEQCRHPTTLGGWSDCHYGKGVGGSAWNCNKTQCANQECNLRPNQKVNQNGNQGGNQLVTQTCDQHPSCGVKSPLQSFLEDGLRGFLPHTFTKPGCKLECTVSNHRGLPCKTPLGFGDLTVMASHTKTGAYLKSVLRDFCGRPNTPLALFCSYVRCLLPRPPQTLEDMFALYYNLLNGWDLYGKEHKETAFNDAIDKANFKRHYDGLKVYSLFSSSHSTKTAGHSNGDLISLVCTSKSTAMCAAYFPKSTPVITSRG</sequence>
<organism evidence="7 8">
    <name type="scientific">Babesia ovata</name>
    <dbReference type="NCBI Taxonomy" id="189622"/>
    <lineage>
        <taxon>Eukaryota</taxon>
        <taxon>Sar</taxon>
        <taxon>Alveolata</taxon>
        <taxon>Apicomplexa</taxon>
        <taxon>Aconoidasida</taxon>
        <taxon>Piroplasmida</taxon>
        <taxon>Babesiidae</taxon>
        <taxon>Babesia</taxon>
    </lineage>
</organism>